<evidence type="ECO:0000313" key="4">
    <source>
        <dbReference type="Proteomes" id="UP000184327"/>
    </source>
</evidence>
<dbReference type="InterPro" id="IPR009100">
    <property type="entry name" value="AcylCoA_DH/oxidase_NM_dom_sf"/>
</dbReference>
<dbReference type="Gene3D" id="1.10.540.10">
    <property type="entry name" value="Acyl-CoA dehydrogenase/oxidase, N-terminal domain"/>
    <property type="match status" value="1"/>
</dbReference>
<keyword evidence="4" id="KW-1185">Reference proteome</keyword>
<dbReference type="SUPFAM" id="SSF56645">
    <property type="entry name" value="Acyl-CoA dehydrogenase NM domain-like"/>
    <property type="match status" value="1"/>
</dbReference>
<dbReference type="InterPro" id="IPR013107">
    <property type="entry name" value="Acyl-CoA_DH_C"/>
</dbReference>
<dbReference type="PIRSF" id="PIRSF016578">
    <property type="entry name" value="HsaA"/>
    <property type="match status" value="1"/>
</dbReference>
<organism evidence="3 4">
    <name type="scientific">Lampropedia hyalina DSM 16112</name>
    <dbReference type="NCBI Taxonomy" id="1122156"/>
    <lineage>
        <taxon>Bacteria</taxon>
        <taxon>Pseudomonadati</taxon>
        <taxon>Pseudomonadota</taxon>
        <taxon>Betaproteobacteria</taxon>
        <taxon>Burkholderiales</taxon>
        <taxon>Comamonadaceae</taxon>
        <taxon>Lampropedia</taxon>
    </lineage>
</organism>
<dbReference type="InterPro" id="IPR037069">
    <property type="entry name" value="AcylCoA_DH/ox_N_sf"/>
</dbReference>
<dbReference type="GO" id="GO:0008470">
    <property type="term" value="F:3-methylbutanoyl-CoA dehydrogenase activity"/>
    <property type="evidence" value="ECO:0007669"/>
    <property type="project" value="TreeGrafter"/>
</dbReference>
<feature type="domain" description="Acyl-CoA dehydrogenase C-terminal" evidence="2">
    <location>
        <begin position="242"/>
        <end position="379"/>
    </location>
</feature>
<accession>A0A1M4SNF8</accession>
<gene>
    <name evidence="3" type="ORF">SAMN02745117_00163</name>
</gene>
<dbReference type="OrthoDB" id="6184213at2"/>
<evidence type="ECO:0000259" key="2">
    <source>
        <dbReference type="Pfam" id="PF08028"/>
    </source>
</evidence>
<dbReference type="EMBL" id="FQUZ01000001">
    <property type="protein sequence ID" value="SHE33760.1"/>
    <property type="molecule type" value="Genomic_DNA"/>
</dbReference>
<dbReference type="PANTHER" id="PTHR43884:SF12">
    <property type="entry name" value="ISOVALERYL-COA DEHYDROGENASE, MITOCHONDRIAL-RELATED"/>
    <property type="match status" value="1"/>
</dbReference>
<dbReference type="GO" id="GO:0050660">
    <property type="term" value="F:flavin adenine dinucleotide binding"/>
    <property type="evidence" value="ECO:0007669"/>
    <property type="project" value="InterPro"/>
</dbReference>
<evidence type="ECO:0000256" key="1">
    <source>
        <dbReference type="ARBA" id="ARBA00023002"/>
    </source>
</evidence>
<dbReference type="SUPFAM" id="SSF47203">
    <property type="entry name" value="Acyl-CoA dehydrogenase C-terminal domain-like"/>
    <property type="match status" value="1"/>
</dbReference>
<dbReference type="RefSeq" id="WP_073353437.1">
    <property type="nucleotide sequence ID" value="NZ_FQUZ01000001.1"/>
</dbReference>
<keyword evidence="1" id="KW-0560">Oxidoreductase</keyword>
<reference evidence="3 4" key="1">
    <citation type="submission" date="2016-11" db="EMBL/GenBank/DDBJ databases">
        <authorList>
            <person name="Jaros S."/>
            <person name="Januszkiewicz K."/>
            <person name="Wedrychowicz H."/>
        </authorList>
    </citation>
    <scope>NUCLEOTIDE SEQUENCE [LARGE SCALE GENOMIC DNA]</scope>
    <source>
        <strain evidence="3 4">DSM 16112</strain>
    </source>
</reference>
<dbReference type="Pfam" id="PF08028">
    <property type="entry name" value="Acyl-CoA_dh_2"/>
    <property type="match status" value="1"/>
</dbReference>
<proteinExistence type="predicted"/>
<dbReference type="Proteomes" id="UP000184327">
    <property type="component" value="Unassembled WGS sequence"/>
</dbReference>
<dbReference type="AlphaFoldDB" id="A0A1M4SNF8"/>
<dbReference type="STRING" id="1122156.SAMN02745117_00163"/>
<evidence type="ECO:0000313" key="3">
    <source>
        <dbReference type="EMBL" id="SHE33760.1"/>
    </source>
</evidence>
<dbReference type="InterPro" id="IPR046373">
    <property type="entry name" value="Acyl-CoA_Oxase/DH_mid-dom_sf"/>
</dbReference>
<dbReference type="GO" id="GO:0006552">
    <property type="term" value="P:L-leucine catabolic process"/>
    <property type="evidence" value="ECO:0007669"/>
    <property type="project" value="TreeGrafter"/>
</dbReference>
<dbReference type="PANTHER" id="PTHR43884">
    <property type="entry name" value="ACYL-COA DEHYDROGENASE"/>
    <property type="match status" value="1"/>
</dbReference>
<protein>
    <submittedName>
        <fullName evidence="3">Acyl-CoA dehydrogenase</fullName>
    </submittedName>
</protein>
<dbReference type="InterPro" id="IPR036250">
    <property type="entry name" value="AcylCo_DH-like_C"/>
</dbReference>
<dbReference type="Gene3D" id="2.40.110.10">
    <property type="entry name" value="Butyryl-CoA Dehydrogenase, subunit A, domain 2"/>
    <property type="match status" value="1"/>
</dbReference>
<sequence length="404" mass="43860">MTNFTSSFLKKPEIQRLLDSIGEGAATREHQRILPYEEIDRIRAAQLGTLRIRVEDGGQGESLRSVFELAIALGSVDANIAHILRNHFVFVDRYARNSPDGRHLGIARQIADGAIVSLGSGEAQRNVVGGETLRTALRPHQSGWLLTGHKYYTTGSLYSDLINVRAALPDGSPATIVIPTRRNGVEVIDDWDGVGQRLTSSGSVIFSDVEVNPEEVFADVRKHASEGNIPYASTYPQLYLTAVNAGILRNIQRDATELLKNRPHSFYYAPVPTPADDPLLQQTLGQIASAAFAAETIVLAAADALDAAYQAREEGASQDEVATLAHTAALRASHAKIIVDELVIRAGAQLFDLGGASAAQRERNLDRHWRNARTLAAHNPNSYKAQQIGAHLLHDTALPATGFF</sequence>
<dbReference type="Gene3D" id="1.20.140.10">
    <property type="entry name" value="Butyryl-CoA Dehydrogenase, subunit A, domain 3"/>
    <property type="match status" value="1"/>
</dbReference>
<name>A0A1M4SNF8_9BURK</name>